<feature type="domain" description="CMP/dCMP-type deaminase" evidence="2">
    <location>
        <begin position="13"/>
        <end position="97"/>
    </location>
</feature>
<organism evidence="3 4">
    <name type="scientific">Potamilus streckersoni</name>
    <dbReference type="NCBI Taxonomy" id="2493646"/>
    <lineage>
        <taxon>Eukaryota</taxon>
        <taxon>Metazoa</taxon>
        <taxon>Spiralia</taxon>
        <taxon>Lophotrochozoa</taxon>
        <taxon>Mollusca</taxon>
        <taxon>Bivalvia</taxon>
        <taxon>Autobranchia</taxon>
        <taxon>Heteroconchia</taxon>
        <taxon>Palaeoheterodonta</taxon>
        <taxon>Unionida</taxon>
        <taxon>Unionoidea</taxon>
        <taxon>Unionidae</taxon>
        <taxon>Ambleminae</taxon>
        <taxon>Lampsilini</taxon>
        <taxon>Potamilus</taxon>
    </lineage>
</organism>
<dbReference type="Proteomes" id="UP001195483">
    <property type="component" value="Unassembled WGS sequence"/>
</dbReference>
<dbReference type="Pfam" id="PF00383">
    <property type="entry name" value="dCMP_cyt_deam_1"/>
    <property type="match status" value="1"/>
</dbReference>
<dbReference type="GO" id="GO:0004126">
    <property type="term" value="F:cytidine deaminase activity"/>
    <property type="evidence" value="ECO:0007669"/>
    <property type="project" value="TreeGrafter"/>
</dbReference>
<dbReference type="GO" id="GO:0005829">
    <property type="term" value="C:cytosol"/>
    <property type="evidence" value="ECO:0007669"/>
    <property type="project" value="TreeGrafter"/>
</dbReference>
<dbReference type="EMBL" id="JAEAOA010002179">
    <property type="protein sequence ID" value="KAK3575972.1"/>
    <property type="molecule type" value="Genomic_DNA"/>
</dbReference>
<dbReference type="Gene3D" id="3.40.140.10">
    <property type="entry name" value="Cytidine Deaminase, domain 2"/>
    <property type="match status" value="1"/>
</dbReference>
<evidence type="ECO:0000313" key="4">
    <source>
        <dbReference type="Proteomes" id="UP001195483"/>
    </source>
</evidence>
<evidence type="ECO:0000259" key="2">
    <source>
        <dbReference type="PROSITE" id="PS51747"/>
    </source>
</evidence>
<proteinExistence type="inferred from homology"/>
<dbReference type="NCBIfam" id="NF004064">
    <property type="entry name" value="PRK05578.1"/>
    <property type="match status" value="1"/>
</dbReference>
<evidence type="ECO:0000256" key="1">
    <source>
        <dbReference type="ARBA" id="ARBA00006576"/>
    </source>
</evidence>
<dbReference type="PANTHER" id="PTHR11644:SF2">
    <property type="entry name" value="CYTIDINE DEAMINASE"/>
    <property type="match status" value="1"/>
</dbReference>
<dbReference type="PANTHER" id="PTHR11644">
    <property type="entry name" value="CYTIDINE DEAMINASE"/>
    <property type="match status" value="1"/>
</dbReference>
<dbReference type="PROSITE" id="PS51747">
    <property type="entry name" value="CYT_DCMP_DEAMINASES_2"/>
    <property type="match status" value="1"/>
</dbReference>
<evidence type="ECO:0000313" key="3">
    <source>
        <dbReference type="EMBL" id="KAK3575972.1"/>
    </source>
</evidence>
<gene>
    <name evidence="3" type="ORF">CHS0354_037338</name>
</gene>
<keyword evidence="4" id="KW-1185">Reference proteome</keyword>
<comment type="similarity">
    <text evidence="1">Belongs to the cytidine and deoxycytidylate deaminase family.</text>
</comment>
<dbReference type="GO" id="GO:0055086">
    <property type="term" value="P:nucleobase-containing small molecule metabolic process"/>
    <property type="evidence" value="ECO:0007669"/>
    <property type="project" value="UniProtKB-ARBA"/>
</dbReference>
<dbReference type="AlphaFoldDB" id="A0AAE0VGE9"/>
<reference evidence="3" key="3">
    <citation type="submission" date="2023-05" db="EMBL/GenBank/DDBJ databases">
        <authorList>
            <person name="Smith C.H."/>
        </authorList>
    </citation>
    <scope>NUCLEOTIDE SEQUENCE</scope>
    <source>
        <strain evidence="3">CHS0354</strain>
        <tissue evidence="3">Mantle</tissue>
    </source>
</reference>
<dbReference type="InterPro" id="IPR002125">
    <property type="entry name" value="CMP_dCMP_dom"/>
</dbReference>
<comment type="caution">
    <text evidence="3">The sequence shown here is derived from an EMBL/GenBank/DDBJ whole genome shotgun (WGS) entry which is preliminary data.</text>
</comment>
<dbReference type="SUPFAM" id="SSF53927">
    <property type="entry name" value="Cytidine deaminase-like"/>
    <property type="match status" value="1"/>
</dbReference>
<dbReference type="InterPro" id="IPR050202">
    <property type="entry name" value="Cyt/Deoxycyt_deaminase"/>
</dbReference>
<dbReference type="GO" id="GO:0072527">
    <property type="term" value="P:pyrimidine-containing compound metabolic process"/>
    <property type="evidence" value="ECO:0007669"/>
    <property type="project" value="UniProtKB-ARBA"/>
</dbReference>
<dbReference type="InterPro" id="IPR016193">
    <property type="entry name" value="Cytidine_deaminase-like"/>
</dbReference>
<dbReference type="GO" id="GO:0008270">
    <property type="term" value="F:zinc ion binding"/>
    <property type="evidence" value="ECO:0007669"/>
    <property type="project" value="TreeGrafter"/>
</dbReference>
<protein>
    <recommendedName>
        <fullName evidence="2">CMP/dCMP-type deaminase domain-containing protein</fullName>
    </recommendedName>
</protein>
<name>A0AAE0VGE9_9BIVA</name>
<sequence>MKELLLWHFAEHSKIQELIKLSHEAKGHAYAPYSNFKVGAALLCSDGNIFTGCNVENAVYPLGICAERTAIVKAVSEGHRKFLAIAIARYYFTPTKR</sequence>
<dbReference type="CDD" id="cd01283">
    <property type="entry name" value="cytidine_deaminase"/>
    <property type="match status" value="1"/>
</dbReference>
<accession>A0AAE0VGE9</accession>
<reference evidence="3" key="1">
    <citation type="journal article" date="2021" name="Genome Biol. Evol.">
        <title>A High-Quality Reference Genome for a Parasitic Bivalve with Doubly Uniparental Inheritance (Bivalvia: Unionida).</title>
        <authorList>
            <person name="Smith C.H."/>
        </authorList>
    </citation>
    <scope>NUCLEOTIDE SEQUENCE</scope>
    <source>
        <strain evidence="3">CHS0354</strain>
    </source>
</reference>
<reference evidence="3" key="2">
    <citation type="journal article" date="2021" name="Genome Biol. Evol.">
        <title>Developing a high-quality reference genome for a parasitic bivalve with doubly uniparental inheritance (Bivalvia: Unionida).</title>
        <authorList>
            <person name="Smith C.H."/>
        </authorList>
    </citation>
    <scope>NUCLEOTIDE SEQUENCE</scope>
    <source>
        <strain evidence="3">CHS0354</strain>
        <tissue evidence="3">Mantle</tissue>
    </source>
</reference>